<evidence type="ECO:0000313" key="1">
    <source>
        <dbReference type="EMBL" id="GBG66331.1"/>
    </source>
</evidence>
<keyword evidence="2" id="KW-1185">Reference proteome</keyword>
<dbReference type="Proteomes" id="UP000265515">
    <property type="component" value="Unassembled WGS sequence"/>
</dbReference>
<gene>
    <name evidence="1" type="ORF">CBR_g58821</name>
</gene>
<comment type="caution">
    <text evidence="1">The sequence shown here is derived from an EMBL/GenBank/DDBJ whole genome shotgun (WGS) entry which is preliminary data.</text>
</comment>
<dbReference type="EMBL" id="BFEA01000072">
    <property type="protein sequence ID" value="GBG66331.1"/>
    <property type="molecule type" value="Genomic_DNA"/>
</dbReference>
<protein>
    <submittedName>
        <fullName evidence="1">Uncharacterized protein</fullName>
    </submittedName>
</protein>
<proteinExistence type="predicted"/>
<dbReference type="Gramene" id="GBG66331">
    <property type="protein sequence ID" value="GBG66331"/>
    <property type="gene ID" value="CBR_g58821"/>
</dbReference>
<organism evidence="1 2">
    <name type="scientific">Chara braunii</name>
    <name type="common">Braun's stonewort</name>
    <dbReference type="NCBI Taxonomy" id="69332"/>
    <lineage>
        <taxon>Eukaryota</taxon>
        <taxon>Viridiplantae</taxon>
        <taxon>Streptophyta</taxon>
        <taxon>Charophyceae</taxon>
        <taxon>Charales</taxon>
        <taxon>Characeae</taxon>
        <taxon>Chara</taxon>
    </lineage>
</organism>
<name>A0A388K8H0_CHABU</name>
<accession>A0A388K8H0</accession>
<sequence>MTMNEGSGRDTLSKVERTAVAAAVNVILFQCQLQRGEGRMRAAIRARRTLQSTNEEGEGSGAICDAVLQVCYAMDCGAFPGATPRWWMKRRTGGTWEDLRQCDDATADDFKDKLRMSPRVFREITAALSPFLERRVTFYREPLQPDHIVAYALYRWASRETY</sequence>
<evidence type="ECO:0000313" key="2">
    <source>
        <dbReference type="Proteomes" id="UP000265515"/>
    </source>
</evidence>
<reference evidence="1 2" key="1">
    <citation type="journal article" date="2018" name="Cell">
        <title>The Chara Genome: Secondary Complexity and Implications for Plant Terrestrialization.</title>
        <authorList>
            <person name="Nishiyama T."/>
            <person name="Sakayama H."/>
            <person name="Vries J.D."/>
            <person name="Buschmann H."/>
            <person name="Saint-Marcoux D."/>
            <person name="Ullrich K.K."/>
            <person name="Haas F.B."/>
            <person name="Vanderstraeten L."/>
            <person name="Becker D."/>
            <person name="Lang D."/>
            <person name="Vosolsobe S."/>
            <person name="Rombauts S."/>
            <person name="Wilhelmsson P.K.I."/>
            <person name="Janitza P."/>
            <person name="Kern R."/>
            <person name="Heyl A."/>
            <person name="Rumpler F."/>
            <person name="Villalobos L.I.A.C."/>
            <person name="Clay J.M."/>
            <person name="Skokan R."/>
            <person name="Toyoda A."/>
            <person name="Suzuki Y."/>
            <person name="Kagoshima H."/>
            <person name="Schijlen E."/>
            <person name="Tajeshwar N."/>
            <person name="Catarino B."/>
            <person name="Hetherington A.J."/>
            <person name="Saltykova A."/>
            <person name="Bonnot C."/>
            <person name="Breuninger H."/>
            <person name="Symeonidi A."/>
            <person name="Radhakrishnan G.V."/>
            <person name="Van Nieuwerburgh F."/>
            <person name="Deforce D."/>
            <person name="Chang C."/>
            <person name="Karol K.G."/>
            <person name="Hedrich R."/>
            <person name="Ulvskov P."/>
            <person name="Glockner G."/>
            <person name="Delwiche C.F."/>
            <person name="Petrasek J."/>
            <person name="Van de Peer Y."/>
            <person name="Friml J."/>
            <person name="Beilby M."/>
            <person name="Dolan L."/>
            <person name="Kohara Y."/>
            <person name="Sugano S."/>
            <person name="Fujiyama A."/>
            <person name="Delaux P.-M."/>
            <person name="Quint M."/>
            <person name="TheiBen G."/>
            <person name="Hagemann M."/>
            <person name="Harholt J."/>
            <person name="Dunand C."/>
            <person name="Zachgo S."/>
            <person name="Langdale J."/>
            <person name="Maumus F."/>
            <person name="Straeten D.V.D."/>
            <person name="Gould S.B."/>
            <person name="Rensing S.A."/>
        </authorList>
    </citation>
    <scope>NUCLEOTIDE SEQUENCE [LARGE SCALE GENOMIC DNA]</scope>
    <source>
        <strain evidence="1 2">S276</strain>
    </source>
</reference>
<dbReference type="AlphaFoldDB" id="A0A388K8H0"/>